<keyword evidence="8" id="KW-1185">Reference proteome</keyword>
<reference evidence="7 8" key="1">
    <citation type="journal article" date="2017" name="Curr. Biol.">
        <title>The Evolution of Venom by Co-option of Single-Copy Genes.</title>
        <authorList>
            <person name="Martinson E.O."/>
            <person name="Mrinalini"/>
            <person name="Kelkar Y.D."/>
            <person name="Chang C.H."/>
            <person name="Werren J.H."/>
        </authorList>
    </citation>
    <scope>NUCLEOTIDE SEQUENCE [LARGE SCALE GENOMIC DNA]</scope>
    <source>
        <strain evidence="7 8">Alberta</strain>
        <tissue evidence="7">Whole body</tissue>
    </source>
</reference>
<dbReference type="Gene3D" id="6.20.210.20">
    <property type="entry name" value="THAP domain"/>
    <property type="match status" value="1"/>
</dbReference>
<comment type="caution">
    <text evidence="7">The sequence shown here is derived from an EMBL/GenBank/DDBJ whole genome shotgun (WGS) entry which is preliminary data.</text>
</comment>
<keyword evidence="3" id="KW-0862">Zinc</keyword>
<proteinExistence type="predicted"/>
<evidence type="ECO:0000256" key="4">
    <source>
        <dbReference type="ARBA" id="ARBA00023125"/>
    </source>
</evidence>
<keyword evidence="1" id="KW-0479">Metal-binding</keyword>
<evidence type="ECO:0000313" key="8">
    <source>
        <dbReference type="Proteomes" id="UP000215335"/>
    </source>
</evidence>
<feature type="domain" description="THAP-type" evidence="6">
    <location>
        <begin position="1"/>
        <end position="86"/>
    </location>
</feature>
<evidence type="ECO:0000256" key="1">
    <source>
        <dbReference type="ARBA" id="ARBA00022723"/>
    </source>
</evidence>
<dbReference type="PROSITE" id="PS50950">
    <property type="entry name" value="ZF_THAP"/>
    <property type="match status" value="1"/>
</dbReference>
<dbReference type="GO" id="GO:0000978">
    <property type="term" value="F:RNA polymerase II cis-regulatory region sequence-specific DNA binding"/>
    <property type="evidence" value="ECO:0007669"/>
    <property type="project" value="TreeGrafter"/>
</dbReference>
<protein>
    <recommendedName>
        <fullName evidence="6">THAP-type domain-containing protein</fullName>
    </recommendedName>
</protein>
<dbReference type="GO" id="GO:0003700">
    <property type="term" value="F:DNA-binding transcription factor activity"/>
    <property type="evidence" value="ECO:0007669"/>
    <property type="project" value="TreeGrafter"/>
</dbReference>
<dbReference type="SUPFAM" id="SSF57716">
    <property type="entry name" value="Glucocorticoid receptor-like (DNA-binding domain)"/>
    <property type="match status" value="1"/>
</dbReference>
<dbReference type="EMBL" id="NNAY01000707">
    <property type="protein sequence ID" value="OXU26872.1"/>
    <property type="molecule type" value="Genomic_DNA"/>
</dbReference>
<dbReference type="Pfam" id="PF05485">
    <property type="entry name" value="THAP"/>
    <property type="match status" value="1"/>
</dbReference>
<organism evidence="7 8">
    <name type="scientific">Trichomalopsis sarcophagae</name>
    <dbReference type="NCBI Taxonomy" id="543379"/>
    <lineage>
        <taxon>Eukaryota</taxon>
        <taxon>Metazoa</taxon>
        <taxon>Ecdysozoa</taxon>
        <taxon>Arthropoda</taxon>
        <taxon>Hexapoda</taxon>
        <taxon>Insecta</taxon>
        <taxon>Pterygota</taxon>
        <taxon>Neoptera</taxon>
        <taxon>Endopterygota</taxon>
        <taxon>Hymenoptera</taxon>
        <taxon>Apocrita</taxon>
        <taxon>Proctotrupomorpha</taxon>
        <taxon>Chalcidoidea</taxon>
        <taxon>Pteromalidae</taxon>
        <taxon>Pteromalinae</taxon>
        <taxon>Trichomalopsis</taxon>
    </lineage>
</organism>
<dbReference type="SMART" id="SM00980">
    <property type="entry name" value="THAP"/>
    <property type="match status" value="1"/>
</dbReference>
<dbReference type="PANTHER" id="PTHR46600:SF7">
    <property type="entry name" value="SI:DKEY-228B2.6-RELATED"/>
    <property type="match status" value="1"/>
</dbReference>
<dbReference type="SMART" id="SM00692">
    <property type="entry name" value="DM3"/>
    <property type="match status" value="1"/>
</dbReference>
<evidence type="ECO:0000259" key="6">
    <source>
        <dbReference type="PROSITE" id="PS50950"/>
    </source>
</evidence>
<evidence type="ECO:0000313" key="7">
    <source>
        <dbReference type="EMBL" id="OXU26872.1"/>
    </source>
</evidence>
<dbReference type="InterPro" id="IPR006612">
    <property type="entry name" value="THAP_Znf"/>
</dbReference>
<sequence>MPVNCCIPRCKSSREVHLPDFKISFHKLPSRIEDKQQWVEIIKKKCNYEVKKTSYVCSLHFQSDCFQYGGLCVNRMLKKGSVPSIFFSDIKISNEKKIENKKKLDVNNINFNNMISSPEEKLQRVSTELSVQNTTSNKRVVKCHSDKGTQTEECKVNLYDKPTTLINMSSNSRMHLINIDLTQVECSVQVRNLLHRAKKEIIDSRRRIRTLQMNKYRLLKRVKSFKLLLKNSRRQSSMTTAASSALDHCYSSKRKD</sequence>
<dbReference type="InterPro" id="IPR038441">
    <property type="entry name" value="THAP_Znf_sf"/>
</dbReference>
<keyword evidence="2 5" id="KW-0863">Zinc-finger</keyword>
<name>A0A232F8D9_9HYME</name>
<dbReference type="Proteomes" id="UP000215335">
    <property type="component" value="Unassembled WGS sequence"/>
</dbReference>
<dbReference type="PANTHER" id="PTHR46600">
    <property type="entry name" value="THAP DOMAIN-CONTAINING"/>
    <property type="match status" value="1"/>
</dbReference>
<dbReference type="GO" id="GO:0008270">
    <property type="term" value="F:zinc ion binding"/>
    <property type="evidence" value="ECO:0007669"/>
    <property type="project" value="UniProtKB-KW"/>
</dbReference>
<keyword evidence="4 5" id="KW-0238">DNA-binding</keyword>
<accession>A0A232F8D9</accession>
<evidence type="ECO:0000256" key="5">
    <source>
        <dbReference type="PROSITE-ProRule" id="PRU00309"/>
    </source>
</evidence>
<dbReference type="AlphaFoldDB" id="A0A232F8D9"/>
<dbReference type="InterPro" id="IPR026516">
    <property type="entry name" value="THAP1/10"/>
</dbReference>
<evidence type="ECO:0000256" key="3">
    <source>
        <dbReference type="ARBA" id="ARBA00022833"/>
    </source>
</evidence>
<evidence type="ECO:0000256" key="2">
    <source>
        <dbReference type="ARBA" id="ARBA00022771"/>
    </source>
</evidence>
<gene>
    <name evidence="7" type="ORF">TSAR_010613</name>
</gene>
<dbReference type="STRING" id="543379.A0A232F8D9"/>
<dbReference type="GO" id="GO:0005634">
    <property type="term" value="C:nucleus"/>
    <property type="evidence" value="ECO:0007669"/>
    <property type="project" value="TreeGrafter"/>
</dbReference>
<dbReference type="GO" id="GO:0006357">
    <property type="term" value="P:regulation of transcription by RNA polymerase II"/>
    <property type="evidence" value="ECO:0007669"/>
    <property type="project" value="TreeGrafter"/>
</dbReference>